<proteinExistence type="predicted"/>
<name>A0A0L0G3Y4_9EUKA</name>
<evidence type="ECO:0000313" key="4">
    <source>
        <dbReference type="Proteomes" id="UP000054560"/>
    </source>
</evidence>
<reference evidence="3 4" key="1">
    <citation type="submission" date="2011-02" db="EMBL/GenBank/DDBJ databases">
        <title>The Genome Sequence of Sphaeroforma arctica JP610.</title>
        <authorList>
            <consortium name="The Broad Institute Genome Sequencing Platform"/>
            <person name="Russ C."/>
            <person name="Cuomo C."/>
            <person name="Young S.K."/>
            <person name="Zeng Q."/>
            <person name="Gargeya S."/>
            <person name="Alvarado L."/>
            <person name="Berlin A."/>
            <person name="Chapman S.B."/>
            <person name="Chen Z."/>
            <person name="Freedman E."/>
            <person name="Gellesch M."/>
            <person name="Goldberg J."/>
            <person name="Griggs A."/>
            <person name="Gujja S."/>
            <person name="Heilman E."/>
            <person name="Heiman D."/>
            <person name="Howarth C."/>
            <person name="Mehta T."/>
            <person name="Neiman D."/>
            <person name="Pearson M."/>
            <person name="Roberts A."/>
            <person name="Saif S."/>
            <person name="Shea T."/>
            <person name="Shenoy N."/>
            <person name="Sisk P."/>
            <person name="Stolte C."/>
            <person name="Sykes S."/>
            <person name="White J."/>
            <person name="Yandava C."/>
            <person name="Burger G."/>
            <person name="Gray M.W."/>
            <person name="Holland P.W.H."/>
            <person name="King N."/>
            <person name="Lang F.B.F."/>
            <person name="Roger A.J."/>
            <person name="Ruiz-Trillo I."/>
            <person name="Haas B."/>
            <person name="Nusbaum C."/>
            <person name="Birren B."/>
        </authorList>
    </citation>
    <scope>NUCLEOTIDE SEQUENCE [LARGE SCALE GENOMIC DNA]</scope>
    <source>
        <strain evidence="3 4">JP610</strain>
    </source>
</reference>
<gene>
    <name evidence="3" type="ORF">SARC_04785</name>
</gene>
<keyword evidence="2" id="KW-0812">Transmembrane</keyword>
<feature type="transmembrane region" description="Helical" evidence="2">
    <location>
        <begin position="85"/>
        <end position="102"/>
    </location>
</feature>
<feature type="compositionally biased region" description="Basic and acidic residues" evidence="1">
    <location>
        <begin position="48"/>
        <end position="57"/>
    </location>
</feature>
<dbReference type="EMBL" id="KQ241878">
    <property type="protein sequence ID" value="KNC82938.1"/>
    <property type="molecule type" value="Genomic_DNA"/>
</dbReference>
<dbReference type="GeneID" id="25905289"/>
<keyword evidence="2" id="KW-0472">Membrane</keyword>
<keyword evidence="4" id="KW-1185">Reference proteome</keyword>
<feature type="compositionally biased region" description="Basic and acidic residues" evidence="1">
    <location>
        <begin position="1"/>
        <end position="11"/>
    </location>
</feature>
<dbReference type="Proteomes" id="UP000054560">
    <property type="component" value="Unassembled WGS sequence"/>
</dbReference>
<keyword evidence="2" id="KW-1133">Transmembrane helix</keyword>
<feature type="compositionally biased region" description="Polar residues" evidence="1">
    <location>
        <begin position="12"/>
        <end position="22"/>
    </location>
</feature>
<dbReference type="RefSeq" id="XP_014156840.1">
    <property type="nucleotide sequence ID" value="XM_014301365.1"/>
</dbReference>
<sequence>MDMRASAHDNNAHQMGHANTSPPARDYGNQYKPPPSQYTQQQSTVQISRDDSVDRRPSGLQTASWVTRWKRKLGIRPLALMGRDFTRLAIVCLGVLCLYLLMQR</sequence>
<dbReference type="AlphaFoldDB" id="A0A0L0G3Y4"/>
<organism evidence="3 4">
    <name type="scientific">Sphaeroforma arctica JP610</name>
    <dbReference type="NCBI Taxonomy" id="667725"/>
    <lineage>
        <taxon>Eukaryota</taxon>
        <taxon>Ichthyosporea</taxon>
        <taxon>Ichthyophonida</taxon>
        <taxon>Sphaeroforma</taxon>
    </lineage>
</organism>
<feature type="region of interest" description="Disordered" evidence="1">
    <location>
        <begin position="1"/>
        <end position="61"/>
    </location>
</feature>
<feature type="compositionally biased region" description="Low complexity" evidence="1">
    <location>
        <begin position="37"/>
        <end position="46"/>
    </location>
</feature>
<evidence type="ECO:0000313" key="3">
    <source>
        <dbReference type="EMBL" id="KNC82938.1"/>
    </source>
</evidence>
<evidence type="ECO:0000256" key="2">
    <source>
        <dbReference type="SAM" id="Phobius"/>
    </source>
</evidence>
<evidence type="ECO:0000256" key="1">
    <source>
        <dbReference type="SAM" id="MobiDB-lite"/>
    </source>
</evidence>
<protein>
    <submittedName>
        <fullName evidence="3">Uncharacterized protein</fullName>
    </submittedName>
</protein>
<accession>A0A0L0G3Y4</accession>